<feature type="compositionally biased region" description="Gly residues" evidence="1">
    <location>
        <begin position="105"/>
        <end position="116"/>
    </location>
</feature>
<evidence type="ECO:0000256" key="1">
    <source>
        <dbReference type="SAM" id="MobiDB-lite"/>
    </source>
</evidence>
<comment type="caution">
    <text evidence="3">The sequence shown here is derived from an EMBL/GenBank/DDBJ whole genome shotgun (WGS) entry which is preliminary data.</text>
</comment>
<dbReference type="PANTHER" id="PTHR34064:SF6">
    <property type="entry name" value="OS07G0530700 PROTEIN"/>
    <property type="match status" value="1"/>
</dbReference>
<feature type="transmembrane region" description="Helical" evidence="2">
    <location>
        <begin position="167"/>
        <end position="187"/>
    </location>
</feature>
<accession>A0AAV5DM43</accession>
<feature type="region of interest" description="Disordered" evidence="1">
    <location>
        <begin position="74"/>
        <end position="118"/>
    </location>
</feature>
<keyword evidence="2" id="KW-1133">Transmembrane helix</keyword>
<dbReference type="EMBL" id="BQKI01000018">
    <property type="protein sequence ID" value="GJN11553.1"/>
    <property type="molecule type" value="Genomic_DNA"/>
</dbReference>
<dbReference type="AlphaFoldDB" id="A0AAV5DM43"/>
<reference evidence="3" key="1">
    <citation type="journal article" date="2018" name="DNA Res.">
        <title>Multiple hybrid de novo genome assembly of finger millet, an orphan allotetraploid crop.</title>
        <authorList>
            <person name="Hatakeyama M."/>
            <person name="Aluri S."/>
            <person name="Balachadran M.T."/>
            <person name="Sivarajan S.R."/>
            <person name="Patrignani A."/>
            <person name="Gruter S."/>
            <person name="Poveda L."/>
            <person name="Shimizu-Inatsugi R."/>
            <person name="Baeten J."/>
            <person name="Francoijs K.J."/>
            <person name="Nataraja K.N."/>
            <person name="Reddy Y.A.N."/>
            <person name="Phadnis S."/>
            <person name="Ravikumar R.L."/>
            <person name="Schlapbach R."/>
            <person name="Sreeman S.M."/>
            <person name="Shimizu K.K."/>
        </authorList>
    </citation>
    <scope>NUCLEOTIDE SEQUENCE</scope>
</reference>
<keyword evidence="2" id="KW-0812">Transmembrane</keyword>
<organism evidence="3 4">
    <name type="scientific">Eleusine coracana subsp. coracana</name>
    <dbReference type="NCBI Taxonomy" id="191504"/>
    <lineage>
        <taxon>Eukaryota</taxon>
        <taxon>Viridiplantae</taxon>
        <taxon>Streptophyta</taxon>
        <taxon>Embryophyta</taxon>
        <taxon>Tracheophyta</taxon>
        <taxon>Spermatophyta</taxon>
        <taxon>Magnoliopsida</taxon>
        <taxon>Liliopsida</taxon>
        <taxon>Poales</taxon>
        <taxon>Poaceae</taxon>
        <taxon>PACMAD clade</taxon>
        <taxon>Chloridoideae</taxon>
        <taxon>Cynodonteae</taxon>
        <taxon>Eleusininae</taxon>
        <taxon>Eleusine</taxon>
    </lineage>
</organism>
<sequence length="206" mass="20665">MGDASSIHPLQTGTEILAAASDFSPTCVQILATGDAGQSNFIGGATNSSSSAGGFIALDVGALSSLAGEVGPPEAAVVASPRPPRTPKVMRSLSRKGERKPADGDGNGNAGGGGGERPQLFVHVAAGDLGDASGARLVVHTPVAGTPSGKSRRLGRRPAPWLDPRRVVFLFATLSSVGTLILLYFTLSMSRTDSSDGGAAAASDAR</sequence>
<protein>
    <submittedName>
        <fullName evidence="3">Uncharacterized protein</fullName>
    </submittedName>
</protein>
<evidence type="ECO:0000256" key="2">
    <source>
        <dbReference type="SAM" id="Phobius"/>
    </source>
</evidence>
<evidence type="ECO:0000313" key="3">
    <source>
        <dbReference type="EMBL" id="GJN11553.1"/>
    </source>
</evidence>
<proteinExistence type="predicted"/>
<dbReference type="Proteomes" id="UP001054889">
    <property type="component" value="Unassembled WGS sequence"/>
</dbReference>
<keyword evidence="2" id="KW-0472">Membrane</keyword>
<gene>
    <name evidence="3" type="primary">ga29752</name>
    <name evidence="3" type="ORF">PR202_ga29752</name>
</gene>
<evidence type="ECO:0000313" key="4">
    <source>
        <dbReference type="Proteomes" id="UP001054889"/>
    </source>
</evidence>
<keyword evidence="4" id="KW-1185">Reference proteome</keyword>
<dbReference type="PANTHER" id="PTHR34064">
    <property type="entry name" value="OS04G0672300 PROTEIN"/>
    <property type="match status" value="1"/>
</dbReference>
<name>A0AAV5DM43_ELECO</name>
<reference evidence="3" key="2">
    <citation type="submission" date="2021-12" db="EMBL/GenBank/DDBJ databases">
        <title>Resequencing data analysis of finger millet.</title>
        <authorList>
            <person name="Hatakeyama M."/>
            <person name="Aluri S."/>
            <person name="Balachadran M.T."/>
            <person name="Sivarajan S.R."/>
            <person name="Poveda L."/>
            <person name="Shimizu-Inatsugi R."/>
            <person name="Schlapbach R."/>
            <person name="Sreeman S.M."/>
            <person name="Shimizu K.K."/>
        </authorList>
    </citation>
    <scope>NUCLEOTIDE SEQUENCE</scope>
</reference>